<feature type="domain" description="SCP" evidence="3">
    <location>
        <begin position="184"/>
        <end position="352"/>
    </location>
</feature>
<keyword evidence="5" id="KW-1185">Reference proteome</keyword>
<sequence>MKFFAVFLLIVVCLFACGETQTTLRTTTRPTRPPPPTTTRPTRPPPPTTTRPTTKTTGKPTTKTTGKPTTTTGKTTGKPTTKTTGKPTTKTTGKPTTNTTTTRPPPTTNTTTTRPPPTTNTTTTRPPPTTNTTTTTSKPTTLTSYCNISTCRVPTDNTLCKYSNTTWGRACQPPYPKASSVGADEIKIILNAHNDYRRQVAQGLETRGNPGPQPSASNMRQLIWDEELAVMAQTHAQQCVFKHDTCRDVSRFRVGQNIYIGASSADNLGTSNWNAAVTSWYDEVNDMTAAYVTSFPANPPSVIGHYTQVVWATSYTVGCGVAYYQSTATFGAGFPYNRLYVCNYGQTGNFINSPVYAQGTAGSACPASTSNNNGLCA</sequence>
<evidence type="ECO:0000256" key="1">
    <source>
        <dbReference type="SAM" id="MobiDB-lite"/>
    </source>
</evidence>
<gene>
    <name evidence="4" type="ORF">OUZ56_020821</name>
</gene>
<protein>
    <recommendedName>
        <fullName evidence="3">SCP domain-containing protein</fullName>
    </recommendedName>
</protein>
<dbReference type="InterPro" id="IPR035940">
    <property type="entry name" value="CAP_sf"/>
</dbReference>
<feature type="chain" id="PRO_5045632633" description="SCP domain-containing protein" evidence="2">
    <location>
        <begin position="21"/>
        <end position="377"/>
    </location>
</feature>
<dbReference type="PRINTS" id="PR00838">
    <property type="entry name" value="V5ALLERGEN"/>
</dbReference>
<feature type="compositionally biased region" description="Low complexity" evidence="1">
    <location>
        <begin position="50"/>
        <end position="139"/>
    </location>
</feature>
<reference evidence="4 5" key="1">
    <citation type="journal article" date="2023" name="Nucleic Acids Res.">
        <title>The hologenome of Daphnia magna reveals possible DNA methylation and microbiome-mediated evolution of the host genome.</title>
        <authorList>
            <person name="Chaturvedi A."/>
            <person name="Li X."/>
            <person name="Dhandapani V."/>
            <person name="Marshall H."/>
            <person name="Kissane S."/>
            <person name="Cuenca-Cambronero M."/>
            <person name="Asole G."/>
            <person name="Calvet F."/>
            <person name="Ruiz-Romero M."/>
            <person name="Marangio P."/>
            <person name="Guigo R."/>
            <person name="Rago D."/>
            <person name="Mirbahai L."/>
            <person name="Eastwood N."/>
            <person name="Colbourne J.K."/>
            <person name="Zhou J."/>
            <person name="Mallon E."/>
            <person name="Orsini L."/>
        </authorList>
    </citation>
    <scope>NUCLEOTIDE SEQUENCE [LARGE SCALE GENOMIC DNA]</scope>
    <source>
        <strain evidence="4">LRV0_1</strain>
    </source>
</reference>
<feature type="signal peptide" evidence="2">
    <location>
        <begin position="1"/>
        <end position="20"/>
    </location>
</feature>
<dbReference type="InterPro" id="IPR002413">
    <property type="entry name" value="V5_allergen-like"/>
</dbReference>
<feature type="region of interest" description="Disordered" evidence="1">
    <location>
        <begin position="24"/>
        <end position="139"/>
    </location>
</feature>
<dbReference type="Pfam" id="PF00188">
    <property type="entry name" value="CAP"/>
    <property type="match status" value="1"/>
</dbReference>
<comment type="caution">
    <text evidence="4">The sequence shown here is derived from an EMBL/GenBank/DDBJ whole genome shotgun (WGS) entry which is preliminary data.</text>
</comment>
<dbReference type="Proteomes" id="UP001234178">
    <property type="component" value="Unassembled WGS sequence"/>
</dbReference>
<dbReference type="SUPFAM" id="SSF55797">
    <property type="entry name" value="PR-1-like"/>
    <property type="match status" value="1"/>
</dbReference>
<dbReference type="SMART" id="SM00198">
    <property type="entry name" value="SCP"/>
    <property type="match status" value="1"/>
</dbReference>
<dbReference type="Gene3D" id="3.40.33.10">
    <property type="entry name" value="CAP"/>
    <property type="match status" value="1"/>
</dbReference>
<dbReference type="InterPro" id="IPR014044">
    <property type="entry name" value="CAP_dom"/>
</dbReference>
<dbReference type="PROSITE" id="PS01009">
    <property type="entry name" value="CRISP_1"/>
    <property type="match status" value="1"/>
</dbReference>
<proteinExistence type="predicted"/>
<feature type="compositionally biased region" description="Pro residues" evidence="1">
    <location>
        <begin position="31"/>
        <end position="49"/>
    </location>
</feature>
<name>A0ABQ9ZFJ2_9CRUS</name>
<dbReference type="PANTHER" id="PTHR10334">
    <property type="entry name" value="CYSTEINE-RICH SECRETORY PROTEIN-RELATED"/>
    <property type="match status" value="1"/>
</dbReference>
<evidence type="ECO:0000256" key="2">
    <source>
        <dbReference type="SAM" id="SignalP"/>
    </source>
</evidence>
<evidence type="ECO:0000259" key="3">
    <source>
        <dbReference type="SMART" id="SM00198"/>
    </source>
</evidence>
<dbReference type="CDD" id="cd05380">
    <property type="entry name" value="CAP_euk"/>
    <property type="match status" value="1"/>
</dbReference>
<evidence type="ECO:0000313" key="4">
    <source>
        <dbReference type="EMBL" id="KAK4011703.1"/>
    </source>
</evidence>
<keyword evidence="2" id="KW-0732">Signal</keyword>
<accession>A0ABQ9ZFJ2</accession>
<dbReference type="InterPro" id="IPR018244">
    <property type="entry name" value="Allrgn_V5/Tpx1_CS"/>
</dbReference>
<dbReference type="EMBL" id="JAOYFB010000003">
    <property type="protein sequence ID" value="KAK4011703.1"/>
    <property type="molecule type" value="Genomic_DNA"/>
</dbReference>
<dbReference type="PRINTS" id="PR00837">
    <property type="entry name" value="V5TPXLIKE"/>
</dbReference>
<dbReference type="InterPro" id="IPR001283">
    <property type="entry name" value="CRISP-related"/>
</dbReference>
<organism evidence="4 5">
    <name type="scientific">Daphnia magna</name>
    <dbReference type="NCBI Taxonomy" id="35525"/>
    <lineage>
        <taxon>Eukaryota</taxon>
        <taxon>Metazoa</taxon>
        <taxon>Ecdysozoa</taxon>
        <taxon>Arthropoda</taxon>
        <taxon>Crustacea</taxon>
        <taxon>Branchiopoda</taxon>
        <taxon>Diplostraca</taxon>
        <taxon>Cladocera</taxon>
        <taxon>Anomopoda</taxon>
        <taxon>Daphniidae</taxon>
        <taxon>Daphnia</taxon>
    </lineage>
</organism>
<evidence type="ECO:0000313" key="5">
    <source>
        <dbReference type="Proteomes" id="UP001234178"/>
    </source>
</evidence>